<dbReference type="EMBL" id="PJEO01000027">
    <property type="protein sequence ID" value="PKQ45391.1"/>
    <property type="molecule type" value="Genomic_DNA"/>
</dbReference>
<dbReference type="AlphaFoldDB" id="A0A2N3HKD4"/>
<dbReference type="SMART" id="SM00640">
    <property type="entry name" value="Glyco_32"/>
    <property type="match status" value="1"/>
</dbReference>
<keyword evidence="8" id="KW-1185">Reference proteome</keyword>
<evidence type="ECO:0000313" key="7">
    <source>
        <dbReference type="EMBL" id="PKQ45391.1"/>
    </source>
</evidence>
<feature type="domain" description="Glycosyl hydrolase family 32 N-terminal" evidence="5">
    <location>
        <begin position="404"/>
        <end position="485"/>
    </location>
</feature>
<protein>
    <recommendedName>
        <fullName evidence="9">Glycosyl hydrolase family 32</fullName>
    </recommendedName>
</protein>
<dbReference type="Gene3D" id="2.115.10.20">
    <property type="entry name" value="Glycosyl hydrolase domain, family 43"/>
    <property type="match status" value="2"/>
</dbReference>
<dbReference type="GO" id="GO:0005987">
    <property type="term" value="P:sucrose catabolic process"/>
    <property type="evidence" value="ECO:0007669"/>
    <property type="project" value="TreeGrafter"/>
</dbReference>
<comment type="caution">
    <text evidence="7">The sequence shown here is derived from an EMBL/GenBank/DDBJ whole genome shotgun (WGS) entry which is preliminary data.</text>
</comment>
<organism evidence="7 8">
    <name type="scientific">Confluentibacter flavum</name>
    <dbReference type="NCBI Taxonomy" id="1909700"/>
    <lineage>
        <taxon>Bacteria</taxon>
        <taxon>Pseudomonadati</taxon>
        <taxon>Bacteroidota</taxon>
        <taxon>Flavobacteriia</taxon>
        <taxon>Flavobacteriales</taxon>
        <taxon>Flavobacteriaceae</taxon>
        <taxon>Confluentibacter</taxon>
    </lineage>
</organism>
<accession>A0A2N3HKD4</accession>
<dbReference type="Gene3D" id="2.60.120.560">
    <property type="entry name" value="Exo-inulinase, domain 1"/>
    <property type="match status" value="1"/>
</dbReference>
<keyword evidence="2 4" id="KW-0378">Hydrolase</keyword>
<dbReference type="OrthoDB" id="9759709at2"/>
<dbReference type="InterPro" id="IPR023296">
    <property type="entry name" value="Glyco_hydro_beta-prop_sf"/>
</dbReference>
<evidence type="ECO:0000256" key="4">
    <source>
        <dbReference type="RuleBase" id="RU362110"/>
    </source>
</evidence>
<sequence>MKKSIILIFFLTIFTIHGQVYLEKYRPQYHLSSKDSNMADPKGLYIFDGQYHLFWYGQWEHAISKDLVHWEELPDPMKGGPRPFSHFTGSVVVDKQNTSGFGENSMIAIYTRHFPGDSLPETQCISISKDGGNEFHYYELNPVLDINKKIFRDPQVFWHEPSQLWKMVVAISNEQKILIYESKNLKDWNYCSTFGGLGAKNSFWECPDLFELPVVGHQGLKKWVMIIGRGPNKVQYFVGDFDGKNFNPDTKTLNYLKFGKGIEGRVFENFESNYSSNWKITNQAFSNRLKDSIATDFLGNGYVGLLSNENHIGVMKSKPFTINRNAINFLIAGGQNLDSLCIKLIVDGKVARRTTGNNKKVFRWRGWDVRDLKGKTAQIEILDLVKDTINGGIAIDHIIFEDKLKDFGLEHALWLDYGDDFYATKTWRNYDENLKLGDSVIMISWMGNWKYARQQPSSWGHGFQSLPRKIALKNTEIGYKIIQEPINQLKKLRKEQQSISNLTVNGNLKLGFFQPKKNNYELEAEIKCISNTTFGFNLLIGEGRSLKLTIDPSTSTICLDRTNCTDFVSDKSFTQNFATKMYAPLTVNNNILKLHIFVDKSSIEVFLDDGEIVLSASTYPSESQTGIEVFSNGGKTEFISINAWELSSIWGKSSQK</sequence>
<dbReference type="Pfam" id="PF08244">
    <property type="entry name" value="Glyco_hydro_32C"/>
    <property type="match status" value="1"/>
</dbReference>
<name>A0A2N3HKD4_9FLAO</name>
<evidence type="ECO:0000313" key="8">
    <source>
        <dbReference type="Proteomes" id="UP000233435"/>
    </source>
</evidence>
<dbReference type="SUPFAM" id="SSF49899">
    <property type="entry name" value="Concanavalin A-like lectins/glucanases"/>
    <property type="match status" value="1"/>
</dbReference>
<dbReference type="GO" id="GO:0005737">
    <property type="term" value="C:cytoplasm"/>
    <property type="evidence" value="ECO:0007669"/>
    <property type="project" value="TreeGrafter"/>
</dbReference>
<dbReference type="GO" id="GO:0004575">
    <property type="term" value="F:sucrose alpha-glucosidase activity"/>
    <property type="evidence" value="ECO:0007669"/>
    <property type="project" value="TreeGrafter"/>
</dbReference>
<evidence type="ECO:0000256" key="1">
    <source>
        <dbReference type="ARBA" id="ARBA00009902"/>
    </source>
</evidence>
<dbReference type="InterPro" id="IPR013148">
    <property type="entry name" value="Glyco_hydro_32_N"/>
</dbReference>
<keyword evidence="3 4" id="KW-0326">Glycosidase</keyword>
<dbReference type="RefSeq" id="WP_106659460.1">
    <property type="nucleotide sequence ID" value="NZ_PJEO01000027.1"/>
</dbReference>
<reference evidence="7 8" key="1">
    <citation type="submission" date="2017-12" db="EMBL/GenBank/DDBJ databases">
        <title>Confluentibacter flavum sp. nov., isolated from the saline lake.</title>
        <authorList>
            <person name="Yu L."/>
        </authorList>
    </citation>
    <scope>NUCLEOTIDE SEQUENCE [LARGE SCALE GENOMIC DNA]</scope>
    <source>
        <strain evidence="7 8">3B</strain>
    </source>
</reference>
<dbReference type="Proteomes" id="UP000233435">
    <property type="component" value="Unassembled WGS sequence"/>
</dbReference>
<feature type="domain" description="Glycosyl hydrolase family 32 N-terminal" evidence="5">
    <location>
        <begin position="30"/>
        <end position="254"/>
    </location>
</feature>
<dbReference type="PANTHER" id="PTHR42800:SF3">
    <property type="entry name" value="GLYCOSYL HYDROLASE FAMILY 32 N-TERMINAL DOMAIN-CONTAINING PROTEIN"/>
    <property type="match status" value="1"/>
</dbReference>
<comment type="similarity">
    <text evidence="1 4">Belongs to the glycosyl hydrolase 32 family.</text>
</comment>
<proteinExistence type="inferred from homology"/>
<evidence type="ECO:0000259" key="5">
    <source>
        <dbReference type="Pfam" id="PF00251"/>
    </source>
</evidence>
<gene>
    <name evidence="7" type="ORF">CSW08_08490</name>
</gene>
<evidence type="ECO:0000256" key="3">
    <source>
        <dbReference type="ARBA" id="ARBA00023295"/>
    </source>
</evidence>
<feature type="domain" description="Glycosyl hydrolase family 32 C-terminal" evidence="6">
    <location>
        <begin position="489"/>
        <end position="645"/>
    </location>
</feature>
<evidence type="ECO:0000259" key="6">
    <source>
        <dbReference type="Pfam" id="PF08244"/>
    </source>
</evidence>
<dbReference type="Pfam" id="PF00251">
    <property type="entry name" value="Glyco_hydro_32N"/>
    <property type="match status" value="2"/>
</dbReference>
<dbReference type="InterPro" id="IPR013320">
    <property type="entry name" value="ConA-like_dom_sf"/>
</dbReference>
<dbReference type="PANTHER" id="PTHR42800">
    <property type="entry name" value="EXOINULINASE INUD (AFU_ORTHOLOGUE AFUA_5G00480)"/>
    <property type="match status" value="1"/>
</dbReference>
<dbReference type="InterPro" id="IPR001362">
    <property type="entry name" value="Glyco_hydro_32"/>
</dbReference>
<dbReference type="SUPFAM" id="SSF75005">
    <property type="entry name" value="Arabinanase/levansucrase/invertase"/>
    <property type="match status" value="1"/>
</dbReference>
<dbReference type="CDD" id="cd18622">
    <property type="entry name" value="GH32_Inu-like"/>
    <property type="match status" value="1"/>
</dbReference>
<evidence type="ECO:0008006" key="9">
    <source>
        <dbReference type="Google" id="ProtNLM"/>
    </source>
</evidence>
<evidence type="ECO:0000256" key="2">
    <source>
        <dbReference type="ARBA" id="ARBA00022801"/>
    </source>
</evidence>
<dbReference type="InterPro" id="IPR013189">
    <property type="entry name" value="Glyco_hydro_32_C"/>
</dbReference>